<evidence type="ECO:0000313" key="1">
    <source>
        <dbReference type="EMBL" id="AMM44896.1"/>
    </source>
</evidence>
<protein>
    <submittedName>
        <fullName evidence="1">Uncharacterized protein</fullName>
    </submittedName>
</protein>
<reference evidence="1 2" key="1">
    <citation type="submission" date="2015-08" db="EMBL/GenBank/DDBJ databases">
        <authorList>
            <person name="Babu N.S."/>
            <person name="Beckwith C.J."/>
            <person name="Beseler K.G."/>
            <person name="Brison A."/>
            <person name="Carone J.V."/>
            <person name="Caskin T.P."/>
            <person name="Diamond M."/>
            <person name="Durham M.E."/>
            <person name="Foxe J.M."/>
            <person name="Go M."/>
            <person name="Henderson B.A."/>
            <person name="Jones I.B."/>
            <person name="McGettigan J.A."/>
            <person name="Micheletti S.J."/>
            <person name="Nasrallah M.E."/>
            <person name="Ortiz D."/>
            <person name="Piller C.R."/>
            <person name="Privatt S.R."/>
            <person name="Schneider S.L."/>
            <person name="Sharp S."/>
            <person name="Smith T.C."/>
            <person name="Stanton J.D."/>
            <person name="Ullery H.E."/>
            <person name="Wilson R.J."/>
            <person name="Serrano M.G."/>
            <person name="Buck G."/>
            <person name="Lee V."/>
            <person name="Wang Y."/>
            <person name="Carvalho R."/>
            <person name="Voegtly L."/>
            <person name="Shi R."/>
            <person name="Duckworth R."/>
            <person name="Johnson A."/>
            <person name="Loviza R."/>
            <person name="Walstead R."/>
            <person name="Shah Z."/>
            <person name="Kiflezghi M."/>
            <person name="Wade K."/>
            <person name="Ball S.L."/>
            <person name="Bradley K.W."/>
            <person name="Asai D.J."/>
            <person name="Bowman C.A."/>
            <person name="Russell D.A."/>
            <person name="Pope W.H."/>
            <person name="Jacobs-Sera D."/>
            <person name="Hendrix R.W."/>
            <person name="Hatfull G.F."/>
        </authorList>
    </citation>
    <scope>NUCLEOTIDE SEQUENCE [LARGE SCALE GENOMIC DNA]</scope>
</reference>
<dbReference type="EMBL" id="KT624200">
    <property type="protein sequence ID" value="AMM44896.1"/>
    <property type="molecule type" value="Genomic_DNA"/>
</dbReference>
<sequence length="80" mass="9239">MAEKTIELDCAPLTPRPDTYIEGVIKDTGLELRKPVSTLFGNWTWDYSDVSDEVWEKAQPILEERITKLHNQGSIRYGSW</sequence>
<dbReference type="KEGG" id="vg:29125265"/>
<keyword evidence="2" id="KW-1185">Reference proteome</keyword>
<gene>
    <name evidence="1" type="ORF">SP15_097</name>
</gene>
<dbReference type="GeneID" id="29125265"/>
<proteinExistence type="predicted"/>
<accession>A0A127AW27</accession>
<dbReference type="Proteomes" id="UP000203261">
    <property type="component" value="Segment"/>
</dbReference>
<name>A0A127AW27_9CAUD</name>
<organism evidence="1 2">
    <name type="scientific">Bacillus phage SP-15</name>
    <dbReference type="NCBI Taxonomy" id="1792032"/>
    <lineage>
        <taxon>Viruses</taxon>
        <taxon>Duplodnaviria</taxon>
        <taxon>Heunggongvirae</taxon>
        <taxon>Uroviricota</taxon>
        <taxon>Caudoviricetes</taxon>
        <taxon>Thornevirus</taxon>
        <taxon>Thornevirus SP15</taxon>
    </lineage>
</organism>
<dbReference type="RefSeq" id="YP_009302485.1">
    <property type="nucleotide sequence ID" value="NC_031245.1"/>
</dbReference>
<evidence type="ECO:0000313" key="2">
    <source>
        <dbReference type="Proteomes" id="UP000203261"/>
    </source>
</evidence>